<feature type="compositionally biased region" description="Pro residues" evidence="1">
    <location>
        <begin position="240"/>
        <end position="249"/>
    </location>
</feature>
<feature type="chain" id="PRO_5007829512" description="Mid2 domain-containing protein" evidence="3">
    <location>
        <begin position="23"/>
        <end position="376"/>
    </location>
</feature>
<feature type="signal peptide" evidence="3">
    <location>
        <begin position="1"/>
        <end position="22"/>
    </location>
</feature>
<dbReference type="AlphaFoldDB" id="A0A161Y6P9"/>
<evidence type="ECO:0000313" key="5">
    <source>
        <dbReference type="Proteomes" id="UP000076584"/>
    </source>
</evidence>
<evidence type="ECO:0000313" key="4">
    <source>
        <dbReference type="EMBL" id="KZL67467.1"/>
    </source>
</evidence>
<evidence type="ECO:0000256" key="3">
    <source>
        <dbReference type="SAM" id="SignalP"/>
    </source>
</evidence>
<feature type="compositionally biased region" description="Low complexity" evidence="1">
    <location>
        <begin position="250"/>
        <end position="269"/>
    </location>
</feature>
<dbReference type="STRING" id="1573173.A0A161Y6P9"/>
<protein>
    <recommendedName>
        <fullName evidence="6">Mid2 domain-containing protein</fullName>
    </recommendedName>
</protein>
<reference evidence="4 5" key="1">
    <citation type="submission" date="2015-06" db="EMBL/GenBank/DDBJ databases">
        <title>Survival trade-offs in plant roots during colonization by closely related pathogenic and mutualistic fungi.</title>
        <authorList>
            <person name="Hacquard S."/>
            <person name="Kracher B."/>
            <person name="Hiruma K."/>
            <person name="Weinman A."/>
            <person name="Muench P."/>
            <person name="Garrido Oter R."/>
            <person name="Ver Loren van Themaat E."/>
            <person name="Dallerey J.-F."/>
            <person name="Damm U."/>
            <person name="Henrissat B."/>
            <person name="Lespinet O."/>
            <person name="Thon M."/>
            <person name="Kemen E."/>
            <person name="McHardy A.C."/>
            <person name="Schulze-Lefert P."/>
            <person name="O'Connell R.J."/>
        </authorList>
    </citation>
    <scope>NUCLEOTIDE SEQUENCE [LARGE SCALE GENOMIC DNA]</scope>
    <source>
        <strain evidence="4 5">MAFF 238704</strain>
    </source>
</reference>
<keyword evidence="2" id="KW-0472">Membrane</keyword>
<comment type="caution">
    <text evidence="4">The sequence shown here is derived from an EMBL/GenBank/DDBJ whole genome shotgun (WGS) entry which is preliminary data.</text>
</comment>
<dbReference type="EMBL" id="LFIW01002536">
    <property type="protein sequence ID" value="KZL67467.1"/>
    <property type="molecule type" value="Genomic_DNA"/>
</dbReference>
<gene>
    <name evidence="4" type="ORF">CI238_00985</name>
</gene>
<name>A0A161Y6P9_COLIC</name>
<proteinExistence type="predicted"/>
<accession>A0A161Y6P9</accession>
<feature type="transmembrane region" description="Helical" evidence="2">
    <location>
        <begin position="278"/>
        <end position="302"/>
    </location>
</feature>
<dbReference type="Proteomes" id="UP000076584">
    <property type="component" value="Unassembled WGS sequence"/>
</dbReference>
<evidence type="ECO:0000256" key="2">
    <source>
        <dbReference type="SAM" id="Phobius"/>
    </source>
</evidence>
<keyword evidence="3" id="KW-0732">Signal</keyword>
<dbReference type="CDD" id="cd12087">
    <property type="entry name" value="TM_EGFR-like"/>
    <property type="match status" value="1"/>
</dbReference>
<organism evidence="4 5">
    <name type="scientific">Colletotrichum incanum</name>
    <name type="common">Soybean anthracnose fungus</name>
    <dbReference type="NCBI Taxonomy" id="1573173"/>
    <lineage>
        <taxon>Eukaryota</taxon>
        <taxon>Fungi</taxon>
        <taxon>Dikarya</taxon>
        <taxon>Ascomycota</taxon>
        <taxon>Pezizomycotina</taxon>
        <taxon>Sordariomycetes</taxon>
        <taxon>Hypocreomycetidae</taxon>
        <taxon>Glomerellales</taxon>
        <taxon>Glomerellaceae</taxon>
        <taxon>Colletotrichum</taxon>
        <taxon>Colletotrichum spaethianum species complex</taxon>
    </lineage>
</organism>
<keyword evidence="2" id="KW-0812">Transmembrane</keyword>
<feature type="region of interest" description="Disordered" evidence="1">
    <location>
        <begin position="310"/>
        <end position="376"/>
    </location>
</feature>
<keyword evidence="2" id="KW-1133">Transmembrane helix</keyword>
<evidence type="ECO:0000256" key="1">
    <source>
        <dbReference type="SAM" id="MobiDB-lite"/>
    </source>
</evidence>
<sequence>MNFLLIMLLVAGSLSKAQLVLGDQYRDGGDQPFNVTSTARTIAEMLTVLTPTVPQSIPLITPKPVVVAERDVSLLQVETLGSNTCGFFMLSKDNLKPASVKMYPHHVPPLGAILVAAQGRIQPASTAKSPCAPPLPDLVSRRSAGMFTSVKRFQNSRRRAGESQQLMGFVSSSHKTRGLNGECQTFIRDDGALGEKTLLGCREADTVWDPIVSLKTATDQFSETSTTVATSVVPISSMPPDTPSPPIPTLPAASVATPATAPGTSTNSSDSTHPHTGAIIGGVLGGLAILAIASCVAVWLVVRRRRASALGRGPDGHLSPSPSHELPGGQPCVAPKEGGKDRCSYKALSPASTSREMYQAPANDAVGSPMKPAELD</sequence>
<evidence type="ECO:0008006" key="6">
    <source>
        <dbReference type="Google" id="ProtNLM"/>
    </source>
</evidence>
<feature type="region of interest" description="Disordered" evidence="1">
    <location>
        <begin position="233"/>
        <end position="274"/>
    </location>
</feature>
<keyword evidence="5" id="KW-1185">Reference proteome</keyword>